<dbReference type="InterPro" id="IPR007191">
    <property type="entry name" value="Sec8_exocyst_N"/>
</dbReference>
<keyword evidence="1 4" id="KW-0813">Transport</keyword>
<reference evidence="8 9" key="1">
    <citation type="submission" date="2023-09" db="EMBL/GenBank/DDBJ databases">
        <title>Multi-omics analysis of a traditional fermented food reveals byproduct-associated fungal strains for waste-to-food upcycling.</title>
        <authorList>
            <consortium name="Lawrence Berkeley National Laboratory"/>
            <person name="Rekdal V.M."/>
            <person name="Villalobos-Escobedo J.M."/>
            <person name="Rodriguez-Valeron N."/>
            <person name="Garcia M.O."/>
            <person name="Vasquez D.P."/>
            <person name="Damayanti I."/>
            <person name="Sorensen P.M."/>
            <person name="Baidoo E.E."/>
            <person name="De Carvalho A.C."/>
            <person name="Riley R."/>
            <person name="Lipzen A."/>
            <person name="He G."/>
            <person name="Yan M."/>
            <person name="Haridas S."/>
            <person name="Daum C."/>
            <person name="Yoshinaga Y."/>
            <person name="Ng V."/>
            <person name="Grigoriev I.V."/>
            <person name="Munk R."/>
            <person name="Nuraida L."/>
            <person name="Wijaya C.H."/>
            <person name="Morales P.-C."/>
            <person name="Keasling J.D."/>
        </authorList>
    </citation>
    <scope>NUCLEOTIDE SEQUENCE [LARGE SCALE GENOMIC DNA]</scope>
    <source>
        <strain evidence="8 9">FGSC 2613</strain>
    </source>
</reference>
<dbReference type="EMBL" id="JAVLET010000001">
    <property type="protein sequence ID" value="KAL0476227.1"/>
    <property type="molecule type" value="Genomic_DNA"/>
</dbReference>
<evidence type="ECO:0000256" key="2">
    <source>
        <dbReference type="ARBA" id="ARBA00022483"/>
    </source>
</evidence>
<feature type="compositionally biased region" description="Low complexity" evidence="5">
    <location>
        <begin position="31"/>
        <end position="41"/>
    </location>
</feature>
<protein>
    <recommendedName>
        <fullName evidence="4">Exocyst complex component Sec8</fullName>
    </recommendedName>
</protein>
<dbReference type="Pfam" id="PF04048">
    <property type="entry name" value="Sec8_N"/>
    <property type="match status" value="1"/>
</dbReference>
<comment type="caution">
    <text evidence="8">The sequence shown here is derived from an EMBL/GenBank/DDBJ whole genome shotgun (WGS) entry which is preliminary data.</text>
</comment>
<evidence type="ECO:0000256" key="1">
    <source>
        <dbReference type="ARBA" id="ARBA00022448"/>
    </source>
</evidence>
<proteinExistence type="inferred from homology"/>
<evidence type="ECO:0000313" key="9">
    <source>
        <dbReference type="Proteomes" id="UP001451303"/>
    </source>
</evidence>
<evidence type="ECO:0000256" key="3">
    <source>
        <dbReference type="ARBA" id="ARBA00022927"/>
    </source>
</evidence>
<dbReference type="PANTHER" id="PTHR14146">
    <property type="entry name" value="EXOCYST COMPLEX COMPONENT 4"/>
    <property type="match status" value="1"/>
</dbReference>
<dbReference type="Pfam" id="PF20652">
    <property type="entry name" value="Sec8_C"/>
    <property type="match status" value="1"/>
</dbReference>
<comment type="function">
    <text evidence="4">Component of the exocyst complex involved in the docking of exocytic vesicles with fusion sites on the plasma membrane.</text>
</comment>
<keyword evidence="2 4" id="KW-0268">Exocytosis</keyword>
<dbReference type="InterPro" id="IPR048630">
    <property type="entry name" value="Sec8_M"/>
</dbReference>
<sequence length="1112" mass="124439">MADRYGQQPQSYRGNSGFGNLGRRNDDYDPYGDGYPSDRYGTSTNPASRPSTASRNAPPPRSAQRGRTGAGDMQIQSNAERQIGNVLDLIQREWPAMVETDCIPVQLALQLLDTSSVGRAHEYRNFQQTHQFLQESLKNIVHDHHQGFNSSIGTFHKIQGSIQSSQKKVRALKESLAASKTALCTTNPELKQLHATSRMYDGVLQTLNELDDLRTVPDQLEARISEKRFLTAVEVLQNALRKLRKPELDNIGALSDLRSYLANQETALMDILVEELHEHLYLKSPYCQERWQNLAKVQGISHETYGDASGVAPFHGILDTIDWEKSVAEDPQKNPEADTFYYVTLLVEALNRLGRLETAVDMLKQRLPVELFAVVNETINDVDQKHPSSLRGGASGSHGLNIYGHRETRMRADVIHDLLSTLYGKFEAIAEGHRVLHEAIKALIRREGAGNNSVLLGGFKELWNLYQNEIRALLHNYVTTDADVYQFSRTPRPGMGMNGRADSARDNLFKFSEVDAKSAEMASEYEALDSIIRAAVPGLTDSTRRDNKKGSLIIPRSEPITSRKSAGYGSGSSQQNSGTYKSLVEPSVFNMSLLLPPTLIFLQRLKSIVPPGSDLATSTLTSFLDNFLVNVFQPQLDETLGKLSDTVFGEADAFQQDSDWAQVAKRPVYKGTTAFFTVITAFCRMLGTIPHDQALSTLIITQMVRYYDRCFSWYKALVTKTQEGGDKQTREKEKLRASAILATEPSEVRETIQRLWKSENLDDLELLYREVNQLIAWANGRDLDASDIIQDRDMIQSMCLLYTSMKWLSVKIHGLRHITRNETDSSKSSFPTKAEKKRWTLLNDPSKATGGEAPVYLPMTEETVENFDSILVSYDELASTALLTLHLEIRTRILHSLQTALSPLTTAPYLLDQEVNEPDPEILSLNSEMVAYDEILVRCLRLREVQFVRNGLGKLINGFLIKNAPMTAPMNAKGCGRMQLNILVLQQNLKNIEEGVDLVRASNYFEMFERGVDAILEKAREGVASSGSQETGDGGGRKSEDAGEEGAETPNSRKSAEIFGDDKDRFSYDELKALVELCYSEQLADPERGVAAAAKRQMADKLLNLSEYMWQS</sequence>
<comment type="similarity">
    <text evidence="4">Belongs to the SEC8 family.</text>
</comment>
<evidence type="ECO:0000259" key="7">
    <source>
        <dbReference type="Pfam" id="PF20652"/>
    </source>
</evidence>
<evidence type="ECO:0000313" key="8">
    <source>
        <dbReference type="EMBL" id="KAL0476227.1"/>
    </source>
</evidence>
<feature type="domain" description="Exocyst complex component Sec8 middle helical bundle" evidence="7">
    <location>
        <begin position="334"/>
        <end position="599"/>
    </location>
</feature>
<dbReference type="PANTHER" id="PTHR14146:SF0">
    <property type="entry name" value="EXOCYST COMPLEX COMPONENT 4"/>
    <property type="match status" value="1"/>
</dbReference>
<name>A0ABR3DUA7_NEUIN</name>
<dbReference type="Proteomes" id="UP001451303">
    <property type="component" value="Unassembled WGS sequence"/>
</dbReference>
<accession>A0ABR3DUA7</accession>
<feature type="region of interest" description="Disordered" evidence="5">
    <location>
        <begin position="1"/>
        <end position="77"/>
    </location>
</feature>
<keyword evidence="9" id="KW-1185">Reference proteome</keyword>
<dbReference type="InterPro" id="IPR039682">
    <property type="entry name" value="Sec8/EXOC4"/>
</dbReference>
<feature type="domain" description="Exocyst complex component Sec8 N-terminal" evidence="6">
    <location>
        <begin position="83"/>
        <end position="222"/>
    </location>
</feature>
<keyword evidence="3 4" id="KW-0653">Protein transport</keyword>
<organism evidence="8 9">
    <name type="scientific">Neurospora intermedia</name>
    <dbReference type="NCBI Taxonomy" id="5142"/>
    <lineage>
        <taxon>Eukaryota</taxon>
        <taxon>Fungi</taxon>
        <taxon>Dikarya</taxon>
        <taxon>Ascomycota</taxon>
        <taxon>Pezizomycotina</taxon>
        <taxon>Sordariomycetes</taxon>
        <taxon>Sordariomycetidae</taxon>
        <taxon>Sordariales</taxon>
        <taxon>Sordariaceae</taxon>
        <taxon>Neurospora</taxon>
    </lineage>
</organism>
<feature type="region of interest" description="Disordered" evidence="5">
    <location>
        <begin position="1021"/>
        <end position="1059"/>
    </location>
</feature>
<evidence type="ECO:0000256" key="5">
    <source>
        <dbReference type="SAM" id="MobiDB-lite"/>
    </source>
</evidence>
<evidence type="ECO:0000256" key="4">
    <source>
        <dbReference type="RuleBase" id="RU367079"/>
    </source>
</evidence>
<gene>
    <name evidence="8" type="ORF">QR685DRAFT_464049</name>
</gene>
<evidence type="ECO:0000259" key="6">
    <source>
        <dbReference type="Pfam" id="PF04048"/>
    </source>
</evidence>
<feature type="compositionally biased region" description="Polar residues" evidence="5">
    <location>
        <begin position="42"/>
        <end position="55"/>
    </location>
</feature>